<reference evidence="2" key="2">
    <citation type="submission" date="2018-05" db="EMBL/GenBank/DDBJ databases">
        <title>OmerRS3 (Oryza meridionalis Reference Sequence Version 3).</title>
        <authorList>
            <person name="Zhang J."/>
            <person name="Kudrna D."/>
            <person name="Lee S."/>
            <person name="Talag J."/>
            <person name="Welchert J."/>
            <person name="Wing R.A."/>
        </authorList>
    </citation>
    <scope>NUCLEOTIDE SEQUENCE [LARGE SCALE GENOMIC DNA]</scope>
    <source>
        <strain evidence="2">cv. OR44</strain>
    </source>
</reference>
<accession>A0A0E0ERL2</accession>
<name>A0A0E0ERL2_9ORYZ</name>
<dbReference type="PANTHER" id="PTHR34835:SF60">
    <property type="entry name" value="OS10G0490300 PROTEIN"/>
    <property type="match status" value="1"/>
</dbReference>
<keyword evidence="1" id="KW-1133">Transmembrane helix</keyword>
<keyword evidence="3" id="KW-1185">Reference proteome</keyword>
<evidence type="ECO:0000313" key="2">
    <source>
        <dbReference type="EnsemblPlants" id="OMERI09G06390.1"/>
    </source>
</evidence>
<evidence type="ECO:0008006" key="4">
    <source>
        <dbReference type="Google" id="ProtNLM"/>
    </source>
</evidence>
<dbReference type="STRING" id="40149.A0A0E0ERL2"/>
<dbReference type="AlphaFoldDB" id="A0A0E0ERL2"/>
<keyword evidence="1" id="KW-0472">Membrane</keyword>
<protein>
    <recommendedName>
        <fullName evidence="4">DUF1985 domain-containing protein</fullName>
    </recommendedName>
</protein>
<dbReference type="PANTHER" id="PTHR34835">
    <property type="entry name" value="OS07G0283600 PROTEIN-RELATED"/>
    <property type="match status" value="1"/>
</dbReference>
<dbReference type="Gramene" id="OMERI09G06390.1">
    <property type="protein sequence ID" value="OMERI09G06390.1"/>
    <property type="gene ID" value="OMERI09G06390"/>
</dbReference>
<dbReference type="HOGENOM" id="CLU_1430136_0_0_1"/>
<proteinExistence type="predicted"/>
<sequence>MLIKSIILYFVFCLFDSFSLSLKAKKSKVVIKGEASFTRFSTKYFRQVLSAMSDHQKSVIDKYRFRSLLMFDSNCVAKKLAVWIAHYVDVHDILHLPIGGLEFRKDRNVSKQFILSKYAKTSLPSVRFFGDQFINKDNLTDDKVITSFFIVALSCFLCANSCLLPSTKYLTIFEDVDEIKSYDWSKFVYD</sequence>
<evidence type="ECO:0000256" key="1">
    <source>
        <dbReference type="SAM" id="Phobius"/>
    </source>
</evidence>
<reference evidence="2" key="1">
    <citation type="submission" date="2015-04" db="UniProtKB">
        <authorList>
            <consortium name="EnsemblPlants"/>
        </authorList>
    </citation>
    <scope>IDENTIFICATION</scope>
</reference>
<dbReference type="EnsemblPlants" id="OMERI09G06390.1">
    <property type="protein sequence ID" value="OMERI09G06390.1"/>
    <property type="gene ID" value="OMERI09G06390"/>
</dbReference>
<evidence type="ECO:0000313" key="3">
    <source>
        <dbReference type="Proteomes" id="UP000008021"/>
    </source>
</evidence>
<keyword evidence="1" id="KW-0812">Transmembrane</keyword>
<feature type="transmembrane region" description="Helical" evidence="1">
    <location>
        <begin position="6"/>
        <end position="22"/>
    </location>
</feature>
<dbReference type="Proteomes" id="UP000008021">
    <property type="component" value="Chromosome 9"/>
</dbReference>
<organism evidence="2">
    <name type="scientific">Oryza meridionalis</name>
    <dbReference type="NCBI Taxonomy" id="40149"/>
    <lineage>
        <taxon>Eukaryota</taxon>
        <taxon>Viridiplantae</taxon>
        <taxon>Streptophyta</taxon>
        <taxon>Embryophyta</taxon>
        <taxon>Tracheophyta</taxon>
        <taxon>Spermatophyta</taxon>
        <taxon>Magnoliopsida</taxon>
        <taxon>Liliopsida</taxon>
        <taxon>Poales</taxon>
        <taxon>Poaceae</taxon>
        <taxon>BOP clade</taxon>
        <taxon>Oryzoideae</taxon>
        <taxon>Oryzeae</taxon>
        <taxon>Oryzinae</taxon>
        <taxon>Oryza</taxon>
    </lineage>
</organism>